<evidence type="ECO:0000256" key="5">
    <source>
        <dbReference type="PIRNR" id="PIRNR005426"/>
    </source>
</evidence>
<dbReference type="EMBL" id="CP091512">
    <property type="protein sequence ID" value="UOO92675.1"/>
    <property type="molecule type" value="Genomic_DNA"/>
</dbReference>
<evidence type="ECO:0000313" key="8">
    <source>
        <dbReference type="Proteomes" id="UP000832034"/>
    </source>
</evidence>
<keyword evidence="4 5" id="KW-0560">Oxidoreductase</keyword>
<keyword evidence="8" id="KW-1185">Reference proteome</keyword>
<comment type="similarity">
    <text evidence="1 5">Belongs to the flavin oxidoreductase frp family.</text>
</comment>
<gene>
    <name evidence="7" type="primary">nfsA</name>
    <name evidence="7" type="ORF">LVJ81_01090</name>
</gene>
<reference evidence="7" key="2">
    <citation type="journal article" date="2022" name="Res Sq">
        <title>Evolution of multicellular longitudinally dividing oral cavity symbionts (Neisseriaceae).</title>
        <authorList>
            <person name="Nyongesa S."/>
            <person name="Weber P."/>
            <person name="Bernet E."/>
            <person name="Pullido F."/>
            <person name="Nieckarz M."/>
            <person name="Delaby M."/>
            <person name="Nieves C."/>
            <person name="Viehboeck T."/>
            <person name="Krause N."/>
            <person name="Rivera-Millot A."/>
            <person name="Nakamura A."/>
            <person name="Vischer N."/>
            <person name="VanNieuwenhze M."/>
            <person name="Brun Y."/>
            <person name="Cava F."/>
            <person name="Bulgheresi S."/>
            <person name="Veyrier F."/>
        </authorList>
    </citation>
    <scope>NUCLEOTIDE SEQUENCE</scope>
    <source>
        <strain evidence="7">SAG 1488-6</strain>
    </source>
</reference>
<evidence type="ECO:0000256" key="2">
    <source>
        <dbReference type="ARBA" id="ARBA00022630"/>
    </source>
</evidence>
<accession>A0ABY4EB92</accession>
<dbReference type="Pfam" id="PF00881">
    <property type="entry name" value="Nitroreductase"/>
    <property type="match status" value="1"/>
</dbReference>
<evidence type="ECO:0000313" key="7">
    <source>
        <dbReference type="EMBL" id="UOO92675.1"/>
    </source>
</evidence>
<dbReference type="SUPFAM" id="SSF55469">
    <property type="entry name" value="FMN-dependent nitroreductase-like"/>
    <property type="match status" value="1"/>
</dbReference>
<evidence type="ECO:0000259" key="6">
    <source>
        <dbReference type="Pfam" id="PF00881"/>
    </source>
</evidence>
<protein>
    <submittedName>
        <fullName evidence="7">Oxygen-insensitive NADPH nitroreductase</fullName>
    </submittedName>
</protein>
<feature type="domain" description="Nitroreductase" evidence="6">
    <location>
        <begin position="15"/>
        <end position="163"/>
    </location>
</feature>
<dbReference type="InterPro" id="IPR000415">
    <property type="entry name" value="Nitroreductase-like"/>
</dbReference>
<proteinExistence type="inferred from homology"/>
<sequence length="242" mass="26574">MNLNSQATLTTQLHHRSIRAFTEQAVTAEICDALLAAASSGATSNFLQSTHIIRITDKHKRQQLREVCANQAYVESAPEFWVFVLDVARHSMLVENTQTDWAEVGIMGAIDAGIMAQNVLLAAESLGLGGVYIGALRNDMVKAAEILALPEKTVPLFGMCLGYPAQNPNMKPKLPTALFVSENTYQAQDLNAVAAYEAQVKAYYVERGAEPATWQDAIAKTLCKPVRPHMLPFLQQQGLFKR</sequence>
<dbReference type="Gene3D" id="3.40.109.10">
    <property type="entry name" value="NADH Oxidase"/>
    <property type="match status" value="1"/>
</dbReference>
<evidence type="ECO:0000256" key="3">
    <source>
        <dbReference type="ARBA" id="ARBA00022643"/>
    </source>
</evidence>
<dbReference type="InterPro" id="IPR016446">
    <property type="entry name" value="Flavin_OxRdtase_Frp"/>
</dbReference>
<reference evidence="7" key="1">
    <citation type="submission" date="2021-12" db="EMBL/GenBank/DDBJ databases">
        <authorList>
            <person name="Veyrier F.J."/>
        </authorList>
    </citation>
    <scope>NUCLEOTIDE SEQUENCE</scope>
    <source>
        <strain evidence="7">SAG 1488-6</strain>
    </source>
</reference>
<keyword evidence="2 5" id="KW-0285">Flavoprotein</keyword>
<keyword evidence="5" id="KW-0521">NADP</keyword>
<dbReference type="PIRSF" id="PIRSF005426">
    <property type="entry name" value="Frp"/>
    <property type="match status" value="1"/>
</dbReference>
<keyword evidence="3 5" id="KW-0288">FMN</keyword>
<dbReference type="PANTHER" id="PTHR43425:SF2">
    <property type="entry name" value="OXYGEN-INSENSITIVE NADPH NITROREDUCTASE"/>
    <property type="match status" value="1"/>
</dbReference>
<dbReference type="Proteomes" id="UP000832034">
    <property type="component" value="Chromosome"/>
</dbReference>
<dbReference type="RefSeq" id="WP_019956998.1">
    <property type="nucleotide sequence ID" value="NZ_CP091512.1"/>
</dbReference>
<dbReference type="PANTHER" id="PTHR43425">
    <property type="entry name" value="OXYGEN-INSENSITIVE NADPH NITROREDUCTASE"/>
    <property type="match status" value="1"/>
</dbReference>
<name>A0ABY4EB92_VITST</name>
<evidence type="ECO:0000256" key="1">
    <source>
        <dbReference type="ARBA" id="ARBA00008366"/>
    </source>
</evidence>
<dbReference type="NCBIfam" id="NF008033">
    <property type="entry name" value="PRK10765.1"/>
    <property type="match status" value="1"/>
</dbReference>
<organism evidence="7 8">
    <name type="scientific">Vitreoscilla stercoraria</name>
    <dbReference type="NCBI Taxonomy" id="61"/>
    <lineage>
        <taxon>Bacteria</taxon>
        <taxon>Pseudomonadati</taxon>
        <taxon>Pseudomonadota</taxon>
        <taxon>Betaproteobacteria</taxon>
        <taxon>Neisseriales</taxon>
        <taxon>Neisseriaceae</taxon>
        <taxon>Vitreoscilla</taxon>
    </lineage>
</organism>
<evidence type="ECO:0000256" key="4">
    <source>
        <dbReference type="ARBA" id="ARBA00023002"/>
    </source>
</evidence>
<dbReference type="InterPro" id="IPR029479">
    <property type="entry name" value="Nitroreductase"/>
</dbReference>